<name>A0A667I121_LYNCA</name>
<reference evidence="9" key="1">
    <citation type="submission" date="2025-08" db="UniProtKB">
        <authorList>
            <consortium name="Ensembl"/>
        </authorList>
    </citation>
    <scope>IDENTIFICATION</scope>
</reference>
<dbReference type="Proteomes" id="UP000472241">
    <property type="component" value="Unplaced"/>
</dbReference>
<evidence type="ECO:0000256" key="1">
    <source>
        <dbReference type="ARBA" id="ARBA00004141"/>
    </source>
</evidence>
<evidence type="ECO:0000256" key="6">
    <source>
        <dbReference type="ARBA" id="ARBA00049743"/>
    </source>
</evidence>
<dbReference type="PANTHER" id="PTHR11266:SF17">
    <property type="entry name" value="PROTEIN MPV17"/>
    <property type="match status" value="1"/>
</dbReference>
<evidence type="ECO:0000256" key="2">
    <source>
        <dbReference type="ARBA" id="ARBA00006824"/>
    </source>
</evidence>
<evidence type="ECO:0000256" key="5">
    <source>
        <dbReference type="ARBA" id="ARBA00023136"/>
    </source>
</evidence>
<dbReference type="GO" id="GO:0015267">
    <property type="term" value="F:channel activity"/>
    <property type="evidence" value="ECO:0007669"/>
    <property type="project" value="TreeGrafter"/>
</dbReference>
<evidence type="ECO:0000256" key="3">
    <source>
        <dbReference type="ARBA" id="ARBA00022692"/>
    </source>
</evidence>
<keyword evidence="3 8" id="KW-0812">Transmembrane</keyword>
<accession>A0A667I121</accession>
<evidence type="ECO:0000313" key="10">
    <source>
        <dbReference type="Proteomes" id="UP000472241"/>
    </source>
</evidence>
<keyword evidence="4 8" id="KW-1133">Transmembrane helix</keyword>
<feature type="transmembrane region" description="Helical" evidence="8">
    <location>
        <begin position="39"/>
        <end position="62"/>
    </location>
</feature>
<dbReference type="PANTHER" id="PTHR11266">
    <property type="entry name" value="PEROXISOMAL MEMBRANE PROTEIN 2, PXMP2 MPV17"/>
    <property type="match status" value="1"/>
</dbReference>
<dbReference type="AlphaFoldDB" id="A0A667I121"/>
<reference evidence="9" key="2">
    <citation type="submission" date="2025-09" db="UniProtKB">
        <authorList>
            <consortium name="Ensembl"/>
        </authorList>
    </citation>
    <scope>IDENTIFICATION</scope>
</reference>
<evidence type="ECO:0000256" key="4">
    <source>
        <dbReference type="ARBA" id="ARBA00022989"/>
    </source>
</evidence>
<sequence length="163" mass="17872">MCLLTIWMSKLQNPWKVQVMTAASLMVLSDIISQQLTGWTLTMVSLGCGFVGSVVEGLYRGFDQLIPSTTKVDALKTMLLNQWSFALCFLGCFFPLVGAFNGLSVQDRWAKLQQDNPISQLPPGSPSLQLGPCPVCCCYLECLSILEDTPALGLPYSIVSTLW</sequence>
<organism evidence="9 10">
    <name type="scientific">Lynx canadensis</name>
    <name type="common">Canada lynx</name>
    <name type="synonym">Felis canadensis</name>
    <dbReference type="NCBI Taxonomy" id="61383"/>
    <lineage>
        <taxon>Eukaryota</taxon>
        <taxon>Metazoa</taxon>
        <taxon>Chordata</taxon>
        <taxon>Craniata</taxon>
        <taxon>Vertebrata</taxon>
        <taxon>Euteleostomi</taxon>
        <taxon>Mammalia</taxon>
        <taxon>Eutheria</taxon>
        <taxon>Laurasiatheria</taxon>
        <taxon>Carnivora</taxon>
        <taxon>Feliformia</taxon>
        <taxon>Felidae</taxon>
        <taxon>Felinae</taxon>
        <taxon>Lynx</taxon>
    </lineage>
</organism>
<evidence type="ECO:0000256" key="8">
    <source>
        <dbReference type="RuleBase" id="RU363053"/>
    </source>
</evidence>
<comment type="similarity">
    <text evidence="2 8">Belongs to the peroxisomal membrane protein PXMP2/4 family.</text>
</comment>
<comment type="subcellular location">
    <subcellularLocation>
        <location evidence="1">Membrane</location>
        <topology evidence="1">Multi-pass membrane protein</topology>
    </subcellularLocation>
</comment>
<dbReference type="GO" id="GO:1901858">
    <property type="term" value="P:regulation of mitochondrial DNA metabolic process"/>
    <property type="evidence" value="ECO:0007669"/>
    <property type="project" value="TreeGrafter"/>
</dbReference>
<dbReference type="GO" id="GO:0005739">
    <property type="term" value="C:mitochondrion"/>
    <property type="evidence" value="ECO:0007669"/>
    <property type="project" value="TreeGrafter"/>
</dbReference>
<dbReference type="Ensembl" id="ENSLCNT00005028917.1">
    <property type="protein sequence ID" value="ENSLCNP00005025885.1"/>
    <property type="gene ID" value="ENSLCNG00005016833.1"/>
</dbReference>
<keyword evidence="5 8" id="KW-0472">Membrane</keyword>
<dbReference type="InterPro" id="IPR007248">
    <property type="entry name" value="Mpv17_PMP22"/>
</dbReference>
<feature type="transmembrane region" description="Helical" evidence="8">
    <location>
        <begin position="82"/>
        <end position="103"/>
    </location>
</feature>
<proteinExistence type="inferred from homology"/>
<dbReference type="GO" id="GO:0016020">
    <property type="term" value="C:membrane"/>
    <property type="evidence" value="ECO:0007669"/>
    <property type="project" value="UniProtKB-SubCell"/>
</dbReference>
<protein>
    <recommendedName>
        <fullName evidence="6">Mitochondrial inner membrane protein Mpv17</fullName>
    </recommendedName>
    <alternativeName>
        <fullName evidence="7">Protein Mpv17</fullName>
    </alternativeName>
</protein>
<evidence type="ECO:0000313" key="9">
    <source>
        <dbReference type="Ensembl" id="ENSLCNP00005025885.1"/>
    </source>
</evidence>
<evidence type="ECO:0000256" key="7">
    <source>
        <dbReference type="ARBA" id="ARBA00049801"/>
    </source>
</evidence>
<keyword evidence="10" id="KW-1185">Reference proteome</keyword>